<keyword evidence="2 10" id="KW-0240">DNA-directed RNA polymerase</keyword>
<evidence type="ECO:0000256" key="6">
    <source>
        <dbReference type="ARBA" id="ARBA00031937"/>
    </source>
</evidence>
<sequence>MKKSMTETAYDILSKSEGPQSFIELWSSVVRDMGLTPSQADNQIAQFYTDLSMDGRFFSLAGNRWDLKSRYSSAESNVDTDSLSVEDDEEEESEKEDLGEE</sequence>
<protein>
    <recommendedName>
        <fullName evidence="6">RNAP delta factor</fullName>
    </recommendedName>
</protein>
<dbReference type="GO" id="GO:0006355">
    <property type="term" value="P:regulation of DNA-templated transcription"/>
    <property type="evidence" value="ECO:0007669"/>
    <property type="project" value="InterPro"/>
</dbReference>
<evidence type="ECO:0000256" key="4">
    <source>
        <dbReference type="ARBA" id="ARBA00022695"/>
    </source>
</evidence>
<dbReference type="Pfam" id="PF05066">
    <property type="entry name" value="HARE-HTH"/>
    <property type="match status" value="1"/>
</dbReference>
<feature type="compositionally biased region" description="Acidic residues" evidence="7">
    <location>
        <begin position="84"/>
        <end position="101"/>
    </location>
</feature>
<organism evidence="9 11">
    <name type="scientific">Faecalibaculum rodentium</name>
    <dbReference type="NCBI Taxonomy" id="1702221"/>
    <lineage>
        <taxon>Bacteria</taxon>
        <taxon>Bacillati</taxon>
        <taxon>Bacillota</taxon>
        <taxon>Erysipelotrichia</taxon>
        <taxon>Erysipelotrichales</taxon>
        <taxon>Erysipelotrichaceae</taxon>
        <taxon>Faecalibaculum</taxon>
    </lineage>
</organism>
<evidence type="ECO:0000256" key="7">
    <source>
        <dbReference type="SAM" id="MobiDB-lite"/>
    </source>
</evidence>
<reference evidence="10 12" key="2">
    <citation type="submission" date="2016-11" db="EMBL/GenBank/DDBJ databases">
        <title>Description of two novel members of the family Erysipelotrichaceae: Ileibacterium lipovorans gen. nov., sp. nov. and Dubosiella newyorkensis, gen. nov., sp. nov.</title>
        <authorList>
            <person name="Cox L.M."/>
            <person name="Sohn J."/>
            <person name="Tyrrell K.L."/>
            <person name="Citron D.M."/>
            <person name="Lawson P.A."/>
            <person name="Patel N.B."/>
            <person name="Iizumi T."/>
            <person name="Perez-Perez G.I."/>
            <person name="Goldstein E.J."/>
            <person name="Blaser M.J."/>
        </authorList>
    </citation>
    <scope>NUCLEOTIDE SEQUENCE [LARGE SCALE GENOMIC DNA]</scope>
    <source>
        <strain evidence="10 12">NYU-BL-K8</strain>
    </source>
</reference>
<dbReference type="EMBL" id="CP011391">
    <property type="protein sequence ID" value="AMK55918.1"/>
    <property type="molecule type" value="Genomic_DNA"/>
</dbReference>
<keyword evidence="4" id="KW-0548">Nucleotidyltransferase</keyword>
<evidence type="ECO:0000259" key="8">
    <source>
        <dbReference type="PROSITE" id="PS51913"/>
    </source>
</evidence>
<evidence type="ECO:0000256" key="1">
    <source>
        <dbReference type="ARBA" id="ARBA00009828"/>
    </source>
</evidence>
<keyword evidence="5" id="KW-0804">Transcription</keyword>
<dbReference type="InterPro" id="IPR007759">
    <property type="entry name" value="Asxl_HARE-HTH"/>
</dbReference>
<accession>A0A140DZ41</accession>
<name>A0A140DZ41_9FIRM</name>
<dbReference type="GeneID" id="78479243"/>
<dbReference type="OrthoDB" id="401223at2"/>
<dbReference type="PROSITE" id="PS51913">
    <property type="entry name" value="HTH_HARE"/>
    <property type="match status" value="1"/>
</dbReference>
<dbReference type="GO" id="GO:0000428">
    <property type="term" value="C:DNA-directed RNA polymerase complex"/>
    <property type="evidence" value="ECO:0007669"/>
    <property type="project" value="UniProtKB-KW"/>
</dbReference>
<dbReference type="STRING" id="1702221.AALO17_27840"/>
<dbReference type="EMBL" id="MPJZ01000010">
    <property type="protein sequence ID" value="OLU47148.1"/>
    <property type="molecule type" value="Genomic_DNA"/>
</dbReference>
<dbReference type="InterPro" id="IPR029757">
    <property type="entry name" value="RpoE"/>
</dbReference>
<evidence type="ECO:0000256" key="3">
    <source>
        <dbReference type="ARBA" id="ARBA00022679"/>
    </source>
</evidence>
<proteinExistence type="inferred from homology"/>
<dbReference type="AlphaFoldDB" id="A0A140DZ41"/>
<dbReference type="GO" id="GO:0006351">
    <property type="term" value="P:DNA-templated transcription"/>
    <property type="evidence" value="ECO:0007669"/>
    <property type="project" value="InterPro"/>
</dbReference>
<evidence type="ECO:0000313" key="9">
    <source>
        <dbReference type="EMBL" id="AMK55918.1"/>
    </source>
</evidence>
<feature type="region of interest" description="Disordered" evidence="7">
    <location>
        <begin position="70"/>
        <end position="101"/>
    </location>
</feature>
<dbReference type="NCBIfam" id="TIGR04567">
    <property type="entry name" value="RNAP_delt_lowGC"/>
    <property type="match status" value="1"/>
</dbReference>
<gene>
    <name evidence="9" type="ORF">AALO17_27840</name>
    <name evidence="10" type="ORF">BO223_01340</name>
</gene>
<dbReference type="Proteomes" id="UP000186758">
    <property type="component" value="Unassembled WGS sequence"/>
</dbReference>
<keyword evidence="11" id="KW-1185">Reference proteome</keyword>
<comment type="similarity">
    <text evidence="1">Belongs to the RpoE family.</text>
</comment>
<dbReference type="RefSeq" id="WP_067559979.1">
    <property type="nucleotide sequence ID" value="NZ_CAJTBG010000010.1"/>
</dbReference>
<dbReference type="KEGG" id="fro:AALO17_27840"/>
<feature type="domain" description="HTH HARE-type" evidence="8">
    <location>
        <begin position="3"/>
        <end position="70"/>
    </location>
</feature>
<dbReference type="GO" id="GO:0016779">
    <property type="term" value="F:nucleotidyltransferase activity"/>
    <property type="evidence" value="ECO:0007669"/>
    <property type="project" value="UniProtKB-KW"/>
</dbReference>
<reference evidence="9 11" key="1">
    <citation type="journal article" date="2016" name="Gut Pathog.">
        <title>Whole genome sequencing of "Faecalibaculum rodentium" ALO17, isolated from C57BL/6J laboratory mouse feces.</title>
        <authorList>
            <person name="Lim S."/>
            <person name="Chang D.H."/>
            <person name="Ahn S."/>
            <person name="Kim B.C."/>
        </authorList>
    </citation>
    <scope>NUCLEOTIDE SEQUENCE [LARGE SCALE GENOMIC DNA]</scope>
    <source>
        <strain evidence="9 11">Alo17</strain>
    </source>
</reference>
<evidence type="ECO:0000256" key="5">
    <source>
        <dbReference type="ARBA" id="ARBA00023163"/>
    </source>
</evidence>
<evidence type="ECO:0000313" key="12">
    <source>
        <dbReference type="Proteomes" id="UP000186758"/>
    </source>
</evidence>
<dbReference type="InterPro" id="IPR038087">
    <property type="entry name" value="RNAP_delta_N_dom_sf"/>
</dbReference>
<keyword evidence="3" id="KW-0808">Transferase</keyword>
<evidence type="ECO:0000313" key="10">
    <source>
        <dbReference type="EMBL" id="OLU47148.1"/>
    </source>
</evidence>
<dbReference type="Gene3D" id="1.10.10.1250">
    <property type="entry name" value="RNA polymerase, subunit delta, N-terminal domain"/>
    <property type="match status" value="1"/>
</dbReference>
<dbReference type="Proteomes" id="UP000069771">
    <property type="component" value="Chromosome"/>
</dbReference>
<evidence type="ECO:0000256" key="2">
    <source>
        <dbReference type="ARBA" id="ARBA00022478"/>
    </source>
</evidence>
<evidence type="ECO:0000313" key="11">
    <source>
        <dbReference type="Proteomes" id="UP000069771"/>
    </source>
</evidence>